<reference evidence="1 2" key="1">
    <citation type="submission" date="2019-02" db="EMBL/GenBank/DDBJ databases">
        <title>Genomic Encyclopedia of Type Strains, Phase IV (KMG-IV): sequencing the most valuable type-strain genomes for metagenomic binning, comparative biology and taxonomic classification.</title>
        <authorList>
            <person name="Goeker M."/>
        </authorList>
    </citation>
    <scope>NUCLEOTIDE SEQUENCE [LARGE SCALE GENOMIC DNA]</scope>
    <source>
        <strain evidence="1 2">DSM 16618</strain>
    </source>
</reference>
<dbReference type="EMBL" id="SGWZ01000004">
    <property type="protein sequence ID" value="RZS67373.1"/>
    <property type="molecule type" value="Genomic_DNA"/>
</dbReference>
<evidence type="ECO:0000313" key="1">
    <source>
        <dbReference type="EMBL" id="RZS67373.1"/>
    </source>
</evidence>
<accession>A0A4Q7MIJ9</accession>
<protein>
    <recommendedName>
        <fullName evidence="3">Lipoprotein</fullName>
    </recommendedName>
</protein>
<organism evidence="1 2">
    <name type="scientific">Kerstersia gyiorum</name>
    <dbReference type="NCBI Taxonomy" id="206506"/>
    <lineage>
        <taxon>Bacteria</taxon>
        <taxon>Pseudomonadati</taxon>
        <taxon>Pseudomonadota</taxon>
        <taxon>Betaproteobacteria</taxon>
        <taxon>Burkholderiales</taxon>
        <taxon>Alcaligenaceae</taxon>
        <taxon>Kerstersia</taxon>
    </lineage>
</organism>
<name>A0A4Q7MIJ9_9BURK</name>
<proteinExistence type="predicted"/>
<gene>
    <name evidence="1" type="ORF">EV679_2592</name>
</gene>
<evidence type="ECO:0008006" key="3">
    <source>
        <dbReference type="Google" id="ProtNLM"/>
    </source>
</evidence>
<dbReference type="Proteomes" id="UP000292039">
    <property type="component" value="Unassembled WGS sequence"/>
</dbReference>
<sequence length="187" mass="20857">MPGHLPDMQTKRLATPRLARLSLPLALATLLLGACSTPMTLPADTTLDSATTTLGAPTSSCPLANGGLRAVWSQQPQGQYAWAMDFDAEGRLTKREPVLTNESFERLRTGTWTQQDVTCAFGPPARTGWVGLPSLREQVWGYRYRENGVWNSVMYVFFGMTGEKVTRFYPGPDPRFDDNAPWNYFDF</sequence>
<dbReference type="AlphaFoldDB" id="A0A4Q7MIJ9"/>
<evidence type="ECO:0000313" key="2">
    <source>
        <dbReference type="Proteomes" id="UP000292039"/>
    </source>
</evidence>
<comment type="caution">
    <text evidence="1">The sequence shown here is derived from an EMBL/GenBank/DDBJ whole genome shotgun (WGS) entry which is preliminary data.</text>
</comment>